<sequence length="131" mass="14712">MATELGAFANVSIKDHCSAFKKGCPYPRTKLAEAPIMKEFMKCPEFQQNKCPFKEAKNIRDMFEIMSKIPAFTPDHQKSLIEMFKVLHSASKGLEKEHGKCPVFKTSTGCPFKSVKRDGKPLVEPADSVLM</sequence>
<dbReference type="OrthoDB" id="652091at2759"/>
<reference evidence="1" key="1">
    <citation type="journal article" date="2008" name="BMC Genomics">
        <title>Microarray analysis identifies candidate genes for key roles in coral development.</title>
        <authorList>
            <person name="Grasso L.C."/>
            <person name="Maindonald J."/>
            <person name="Rudd S."/>
            <person name="Hayward D.C."/>
            <person name="Saint R."/>
            <person name="Miller D.J."/>
            <person name="Ball E.E."/>
        </authorList>
    </citation>
    <scope>NUCLEOTIDE SEQUENCE</scope>
</reference>
<evidence type="ECO:0000313" key="1">
    <source>
        <dbReference type="EMBL" id="ACJ64665.1"/>
    </source>
</evidence>
<protein>
    <submittedName>
        <fullName evidence="1">Uncharacterized protein</fullName>
    </submittedName>
</protein>
<organism evidence="1">
    <name type="scientific">Acropora millepora</name>
    <name type="common">Staghorn coral</name>
    <name type="synonym">Heteropora millepora</name>
    <dbReference type="NCBI Taxonomy" id="45264"/>
    <lineage>
        <taxon>Eukaryota</taxon>
        <taxon>Metazoa</taxon>
        <taxon>Cnidaria</taxon>
        <taxon>Anthozoa</taxon>
        <taxon>Hexacorallia</taxon>
        <taxon>Scleractinia</taxon>
        <taxon>Astrocoeniina</taxon>
        <taxon>Acroporidae</taxon>
        <taxon>Acropora</taxon>
    </lineage>
</organism>
<name>B7T145_ACRMI</name>
<proteinExistence type="evidence at transcript level"/>
<dbReference type="EMBL" id="EU863785">
    <property type="protein sequence ID" value="ACJ64665.1"/>
    <property type="molecule type" value="mRNA"/>
</dbReference>
<accession>B7T145</accession>
<dbReference type="AlphaFoldDB" id="B7T145"/>